<dbReference type="Pfam" id="PF07301">
    <property type="entry name" value="DUF1453"/>
    <property type="match status" value="1"/>
</dbReference>
<dbReference type="InterPro" id="IPR031306">
    <property type="entry name" value="CcdC"/>
</dbReference>
<proteinExistence type="predicted"/>
<dbReference type="KEGG" id="bko:CKF48_00060"/>
<sequence>MDMVLLTSIGAVSMAVLAMFIRMKAANHPVTIKKIILPPVFMSTGALMFIFPYFRVTPIELMEAVIVGALFSLILIKTTKFEKKEDEIYLKKSKAFIFILIGLLIIRLVAKLMLSSTIDIGALAGMFYLLAFAMIVPWRMAMFVQFRKMDKAVNVKQVRSRPTT</sequence>
<feature type="transmembrane region" description="Helical" evidence="1">
    <location>
        <begin position="120"/>
        <end position="141"/>
    </location>
</feature>
<dbReference type="RefSeq" id="WP_095369426.1">
    <property type="nucleotide sequence ID" value="NZ_CP022983.1"/>
</dbReference>
<evidence type="ECO:0000313" key="3">
    <source>
        <dbReference type="Proteomes" id="UP000215137"/>
    </source>
</evidence>
<feature type="transmembrane region" description="Helical" evidence="1">
    <location>
        <begin position="96"/>
        <end position="114"/>
    </location>
</feature>
<gene>
    <name evidence="2" type="ORF">CKF48_00060</name>
</gene>
<dbReference type="OrthoDB" id="120091at2"/>
<dbReference type="PIRSF" id="PIRSF021441">
    <property type="entry name" value="DUF1453"/>
    <property type="match status" value="1"/>
</dbReference>
<feature type="transmembrane region" description="Helical" evidence="1">
    <location>
        <begin position="6"/>
        <end position="23"/>
    </location>
</feature>
<evidence type="ECO:0000313" key="2">
    <source>
        <dbReference type="EMBL" id="ASV65851.1"/>
    </source>
</evidence>
<feature type="transmembrane region" description="Helical" evidence="1">
    <location>
        <begin position="35"/>
        <end position="53"/>
    </location>
</feature>
<dbReference type="EMBL" id="CP022983">
    <property type="protein sequence ID" value="ASV65851.1"/>
    <property type="molecule type" value="Genomic_DNA"/>
</dbReference>
<evidence type="ECO:0000256" key="1">
    <source>
        <dbReference type="SAM" id="Phobius"/>
    </source>
</evidence>
<accession>A0A248TCC4</accession>
<name>A0A248TCC4_9BACI</name>
<keyword evidence="3" id="KW-1185">Reference proteome</keyword>
<evidence type="ECO:0008006" key="4">
    <source>
        <dbReference type="Google" id="ProtNLM"/>
    </source>
</evidence>
<dbReference type="InterPro" id="IPR058247">
    <property type="entry name" value="DUF1453"/>
</dbReference>
<dbReference type="AlphaFoldDB" id="A0A248TCC4"/>
<keyword evidence="1" id="KW-0472">Membrane</keyword>
<dbReference type="PANTHER" id="PTHR39164:SF1">
    <property type="entry name" value="PROTEIN CCDC"/>
    <property type="match status" value="1"/>
</dbReference>
<dbReference type="Proteomes" id="UP000215137">
    <property type="component" value="Chromosome"/>
</dbReference>
<keyword evidence="1" id="KW-0812">Transmembrane</keyword>
<organism evidence="2 3">
    <name type="scientific">Cytobacillus kochii</name>
    <dbReference type="NCBI Taxonomy" id="859143"/>
    <lineage>
        <taxon>Bacteria</taxon>
        <taxon>Bacillati</taxon>
        <taxon>Bacillota</taxon>
        <taxon>Bacilli</taxon>
        <taxon>Bacillales</taxon>
        <taxon>Bacillaceae</taxon>
        <taxon>Cytobacillus</taxon>
    </lineage>
</organism>
<dbReference type="PANTHER" id="PTHR39164">
    <property type="entry name" value="PROTEIN CCDC"/>
    <property type="match status" value="1"/>
</dbReference>
<reference evidence="2 3" key="1">
    <citation type="submission" date="2017-08" db="EMBL/GenBank/DDBJ databases">
        <title>Complete Genome Sequence of Bacillus kochii Oregon-R-modENCODE STRAIN BDGP4, isolated from Drosophila melanogaster gut.</title>
        <authorList>
            <person name="Wan K.H."/>
            <person name="Yu C."/>
            <person name="Park S."/>
            <person name="Hammonds A.S."/>
            <person name="Booth B.W."/>
            <person name="Celniker S.E."/>
        </authorList>
    </citation>
    <scope>NUCLEOTIDE SEQUENCE [LARGE SCALE GENOMIC DNA]</scope>
    <source>
        <strain evidence="2 3">BDGP4</strain>
    </source>
</reference>
<feature type="transmembrane region" description="Helical" evidence="1">
    <location>
        <begin position="59"/>
        <end position="76"/>
    </location>
</feature>
<protein>
    <recommendedName>
        <fullName evidence="4">Cytochrome c biogenesis protein CcdC</fullName>
    </recommendedName>
</protein>
<keyword evidence="1" id="KW-1133">Transmembrane helix</keyword>